<dbReference type="AlphaFoldDB" id="A0A8R7VII8"/>
<accession>A0A8R7VII8</accession>
<reference evidence="2" key="1">
    <citation type="journal article" date="2013" name="Nature">
        <title>Draft genome of the wheat A-genome progenitor Triticum urartu.</title>
        <authorList>
            <person name="Ling H.Q."/>
            <person name="Zhao S."/>
            <person name="Liu D."/>
            <person name="Wang J."/>
            <person name="Sun H."/>
            <person name="Zhang C."/>
            <person name="Fan H."/>
            <person name="Li D."/>
            <person name="Dong L."/>
            <person name="Tao Y."/>
            <person name="Gao C."/>
            <person name="Wu H."/>
            <person name="Li Y."/>
            <person name="Cui Y."/>
            <person name="Guo X."/>
            <person name="Zheng S."/>
            <person name="Wang B."/>
            <person name="Yu K."/>
            <person name="Liang Q."/>
            <person name="Yang W."/>
            <person name="Lou X."/>
            <person name="Chen J."/>
            <person name="Feng M."/>
            <person name="Jian J."/>
            <person name="Zhang X."/>
            <person name="Luo G."/>
            <person name="Jiang Y."/>
            <person name="Liu J."/>
            <person name="Wang Z."/>
            <person name="Sha Y."/>
            <person name="Zhang B."/>
            <person name="Wu H."/>
            <person name="Tang D."/>
            <person name="Shen Q."/>
            <person name="Xue P."/>
            <person name="Zou S."/>
            <person name="Wang X."/>
            <person name="Liu X."/>
            <person name="Wang F."/>
            <person name="Yang Y."/>
            <person name="An X."/>
            <person name="Dong Z."/>
            <person name="Zhang K."/>
            <person name="Zhang X."/>
            <person name="Luo M.C."/>
            <person name="Dvorak J."/>
            <person name="Tong Y."/>
            <person name="Wang J."/>
            <person name="Yang H."/>
            <person name="Li Z."/>
            <person name="Wang D."/>
            <person name="Zhang A."/>
            <person name="Wang J."/>
        </authorList>
    </citation>
    <scope>NUCLEOTIDE SEQUENCE</scope>
    <source>
        <strain evidence="2">cv. G1812</strain>
    </source>
</reference>
<sequence>MASYETGGARWIRLDRRGLAAESVEGASLSLEGVDDVHGGDGLASGVLRVGDGIADDVLEEDLEHAAGLLVDEPRDALPAAPARQTAEGRLGDALDVVAEHLPVALGAALAEPLPSLAAAGHLRFPLRRASLGCSVWVAGGACCGGVVR</sequence>
<proteinExistence type="predicted"/>
<name>A0A8R7VII8_TRIUA</name>
<protein>
    <submittedName>
        <fullName evidence="1">Uncharacterized protein</fullName>
    </submittedName>
</protein>
<evidence type="ECO:0000313" key="1">
    <source>
        <dbReference type="EnsemblPlants" id="TuG1812S0001747100.01.T01.s_cds28965"/>
    </source>
</evidence>
<keyword evidence="2" id="KW-1185">Reference proteome</keyword>
<organism evidence="1 2">
    <name type="scientific">Triticum urartu</name>
    <name type="common">Red wild einkorn</name>
    <name type="synonym">Crithodium urartu</name>
    <dbReference type="NCBI Taxonomy" id="4572"/>
    <lineage>
        <taxon>Eukaryota</taxon>
        <taxon>Viridiplantae</taxon>
        <taxon>Streptophyta</taxon>
        <taxon>Embryophyta</taxon>
        <taxon>Tracheophyta</taxon>
        <taxon>Spermatophyta</taxon>
        <taxon>Magnoliopsida</taxon>
        <taxon>Liliopsida</taxon>
        <taxon>Poales</taxon>
        <taxon>Poaceae</taxon>
        <taxon>BOP clade</taxon>
        <taxon>Pooideae</taxon>
        <taxon>Triticodae</taxon>
        <taxon>Triticeae</taxon>
        <taxon>Triticinae</taxon>
        <taxon>Triticum</taxon>
    </lineage>
</organism>
<dbReference type="Gramene" id="TuG1812S0001747100.01.T01">
    <property type="protein sequence ID" value="TuG1812S0001747100.01.T01.s_cds28965"/>
    <property type="gene ID" value="TuG1812S0001747100.01"/>
</dbReference>
<evidence type="ECO:0000313" key="2">
    <source>
        <dbReference type="Proteomes" id="UP000015106"/>
    </source>
</evidence>
<dbReference type="EnsemblPlants" id="TuG1812S0001747100.01.T01">
    <property type="protein sequence ID" value="TuG1812S0001747100.01.T01.s_cds28965"/>
    <property type="gene ID" value="TuG1812S0001747100.01"/>
</dbReference>
<dbReference type="Proteomes" id="UP000015106">
    <property type="component" value="Unassembled WGS sequence"/>
</dbReference>
<reference evidence="1" key="2">
    <citation type="submission" date="2022-06" db="UniProtKB">
        <authorList>
            <consortium name="EnsemblPlants"/>
        </authorList>
    </citation>
    <scope>IDENTIFICATION</scope>
</reference>